<dbReference type="InterPro" id="IPR000944">
    <property type="entry name" value="Tscrpt_reg_Rrf2"/>
</dbReference>
<evidence type="ECO:0000313" key="3">
    <source>
        <dbReference type="Proteomes" id="UP000234857"/>
    </source>
</evidence>
<accession>A0A2N5ZDS8</accession>
<gene>
    <name evidence="2" type="ORF">C0601_09270</name>
</gene>
<dbReference type="Pfam" id="PF02082">
    <property type="entry name" value="Rrf2"/>
    <property type="match status" value="1"/>
</dbReference>
<organism evidence="2 3">
    <name type="scientific">Muiribacterium halophilum</name>
    <dbReference type="NCBI Taxonomy" id="2053465"/>
    <lineage>
        <taxon>Bacteria</taxon>
        <taxon>Candidatus Muiribacteriota</taxon>
        <taxon>Candidatus Muiribacteriia</taxon>
        <taxon>Candidatus Muiribacteriales</taxon>
        <taxon>Candidatus Muiribacteriaceae</taxon>
        <taxon>Candidatus Muiribacterium</taxon>
    </lineage>
</organism>
<proteinExistence type="predicted"/>
<sequence length="133" mass="15207">MKLTTKSEYSLLACIYIARYFNKKMISSLEISEHYNISKKYIETLLTTLKQRNILISKAGKNGGYSLAREPKDIFLSEIVRTMDGALSPLASASENFYEPGPLENEPGLNDFFREIRDYIAKRMESTSLADFM</sequence>
<dbReference type="AlphaFoldDB" id="A0A2N5ZDS8"/>
<dbReference type="PANTHER" id="PTHR33221:SF5">
    <property type="entry name" value="HTH-TYPE TRANSCRIPTIONAL REGULATOR ISCR"/>
    <property type="match status" value="1"/>
</dbReference>
<dbReference type="GO" id="GO:0003700">
    <property type="term" value="F:DNA-binding transcription factor activity"/>
    <property type="evidence" value="ECO:0007669"/>
    <property type="project" value="TreeGrafter"/>
</dbReference>
<dbReference type="NCBIfam" id="TIGR00738">
    <property type="entry name" value="rrf2_super"/>
    <property type="match status" value="1"/>
</dbReference>
<evidence type="ECO:0000313" key="2">
    <source>
        <dbReference type="EMBL" id="PLX16818.1"/>
    </source>
</evidence>
<dbReference type="PANTHER" id="PTHR33221">
    <property type="entry name" value="WINGED HELIX-TURN-HELIX TRANSCRIPTIONAL REGULATOR, RRF2 FAMILY"/>
    <property type="match status" value="1"/>
</dbReference>
<protein>
    <submittedName>
        <fullName evidence="2">Rrf2 family transcriptional regulator</fullName>
    </submittedName>
</protein>
<dbReference type="GO" id="GO:0005829">
    <property type="term" value="C:cytosol"/>
    <property type="evidence" value="ECO:0007669"/>
    <property type="project" value="TreeGrafter"/>
</dbReference>
<name>A0A2N5ZDS8_MUIH1</name>
<dbReference type="InterPro" id="IPR036388">
    <property type="entry name" value="WH-like_DNA-bd_sf"/>
</dbReference>
<dbReference type="PROSITE" id="PS51197">
    <property type="entry name" value="HTH_RRF2_2"/>
    <property type="match status" value="1"/>
</dbReference>
<dbReference type="SUPFAM" id="SSF46785">
    <property type="entry name" value="Winged helix' DNA-binding domain"/>
    <property type="match status" value="1"/>
</dbReference>
<keyword evidence="1" id="KW-0238">DNA-binding</keyword>
<dbReference type="EMBL" id="PKTG01000105">
    <property type="protein sequence ID" value="PLX16818.1"/>
    <property type="molecule type" value="Genomic_DNA"/>
</dbReference>
<dbReference type="GO" id="GO:0003677">
    <property type="term" value="F:DNA binding"/>
    <property type="evidence" value="ECO:0007669"/>
    <property type="project" value="UniProtKB-KW"/>
</dbReference>
<reference evidence="2 3" key="1">
    <citation type="submission" date="2017-11" db="EMBL/GenBank/DDBJ databases">
        <title>Genome-resolved metagenomics identifies genetic mobility, metabolic interactions, and unexpected diversity in perchlorate-reducing communities.</title>
        <authorList>
            <person name="Barnum T.P."/>
            <person name="Figueroa I.A."/>
            <person name="Carlstrom C.I."/>
            <person name="Lucas L.N."/>
            <person name="Engelbrektson A.L."/>
            <person name="Coates J.D."/>
        </authorList>
    </citation>
    <scope>NUCLEOTIDE SEQUENCE [LARGE SCALE GENOMIC DNA]</scope>
    <source>
        <strain evidence="2">BM706</strain>
    </source>
</reference>
<dbReference type="InterPro" id="IPR036390">
    <property type="entry name" value="WH_DNA-bd_sf"/>
</dbReference>
<dbReference type="Gene3D" id="1.10.10.10">
    <property type="entry name" value="Winged helix-like DNA-binding domain superfamily/Winged helix DNA-binding domain"/>
    <property type="match status" value="1"/>
</dbReference>
<comment type="caution">
    <text evidence="2">The sequence shown here is derived from an EMBL/GenBank/DDBJ whole genome shotgun (WGS) entry which is preliminary data.</text>
</comment>
<dbReference type="Proteomes" id="UP000234857">
    <property type="component" value="Unassembled WGS sequence"/>
</dbReference>
<evidence type="ECO:0000256" key="1">
    <source>
        <dbReference type="ARBA" id="ARBA00023125"/>
    </source>
</evidence>